<protein>
    <submittedName>
        <fullName evidence="3">NADP oxidoreductase</fullName>
    </submittedName>
</protein>
<sequence>MTTTALPQARLPRIAVLGAGHVGPVIARIAIEAGYKVSIAASGNPDEIELIAQVLAPGAEPRWIADAIKEADIVVLAIPLHRFTTLDPSLLDHKLVVDVMNYWPPVDGVQELFEDDQYSSSEIVQRRLTGSTVVKTLNHIGYHELADERRPEGSPERRALGVAGDDPHAVDMVAEFIEHIGYDAVRFERLRMGRLFEPGGPVFGASLHRAEFELAVRAEAV</sequence>
<evidence type="ECO:0000259" key="2">
    <source>
        <dbReference type="Pfam" id="PF03807"/>
    </source>
</evidence>
<dbReference type="EMBL" id="BNJF01000003">
    <property type="protein sequence ID" value="GHO47942.1"/>
    <property type="molecule type" value="Genomic_DNA"/>
</dbReference>
<reference evidence="3" key="1">
    <citation type="submission" date="2020-10" db="EMBL/GenBank/DDBJ databases">
        <title>Taxonomic study of unclassified bacteria belonging to the class Ktedonobacteria.</title>
        <authorList>
            <person name="Yabe S."/>
            <person name="Wang C.M."/>
            <person name="Zheng Y."/>
            <person name="Sakai Y."/>
            <person name="Cavaletti L."/>
            <person name="Monciardini P."/>
            <person name="Donadio S."/>
        </authorList>
    </citation>
    <scope>NUCLEOTIDE SEQUENCE</scope>
    <source>
        <strain evidence="3">SOSP1-1</strain>
    </source>
</reference>
<keyword evidence="4" id="KW-1185">Reference proteome</keyword>
<accession>A0A8J3I0W0</accession>
<evidence type="ECO:0000313" key="3">
    <source>
        <dbReference type="EMBL" id="GHO47942.1"/>
    </source>
</evidence>
<dbReference type="SUPFAM" id="SSF51735">
    <property type="entry name" value="NAD(P)-binding Rossmann-fold domains"/>
    <property type="match status" value="1"/>
</dbReference>
<dbReference type="GO" id="GO:0016491">
    <property type="term" value="F:oxidoreductase activity"/>
    <property type="evidence" value="ECO:0007669"/>
    <property type="project" value="UniProtKB-KW"/>
</dbReference>
<organism evidence="3 4">
    <name type="scientific">Ktedonospora formicarum</name>
    <dbReference type="NCBI Taxonomy" id="2778364"/>
    <lineage>
        <taxon>Bacteria</taxon>
        <taxon>Bacillati</taxon>
        <taxon>Chloroflexota</taxon>
        <taxon>Ktedonobacteria</taxon>
        <taxon>Ktedonobacterales</taxon>
        <taxon>Ktedonobacteraceae</taxon>
        <taxon>Ktedonospora</taxon>
    </lineage>
</organism>
<dbReference type="InterPro" id="IPR051267">
    <property type="entry name" value="STEAP_metalloreductase"/>
</dbReference>
<evidence type="ECO:0000313" key="4">
    <source>
        <dbReference type="Proteomes" id="UP000612362"/>
    </source>
</evidence>
<dbReference type="PANTHER" id="PTHR14239">
    <property type="entry name" value="DUDULIN-RELATED"/>
    <property type="match status" value="1"/>
</dbReference>
<gene>
    <name evidence="3" type="ORF">KSX_61050</name>
</gene>
<feature type="domain" description="Pyrroline-5-carboxylate reductase catalytic N-terminal" evidence="2">
    <location>
        <begin position="13"/>
        <end position="102"/>
    </location>
</feature>
<dbReference type="Gene3D" id="3.40.50.720">
    <property type="entry name" value="NAD(P)-binding Rossmann-like Domain"/>
    <property type="match status" value="1"/>
</dbReference>
<dbReference type="InterPro" id="IPR028939">
    <property type="entry name" value="P5C_Rdtase_cat_N"/>
</dbReference>
<name>A0A8J3I0W0_9CHLR</name>
<dbReference type="RefSeq" id="WP_236031638.1">
    <property type="nucleotide sequence ID" value="NZ_BNJF01000003.1"/>
</dbReference>
<proteinExistence type="predicted"/>
<dbReference type="Pfam" id="PF03807">
    <property type="entry name" value="F420_oxidored"/>
    <property type="match status" value="1"/>
</dbReference>
<comment type="caution">
    <text evidence="3">The sequence shown here is derived from an EMBL/GenBank/DDBJ whole genome shotgun (WGS) entry which is preliminary data.</text>
</comment>
<dbReference type="InterPro" id="IPR036291">
    <property type="entry name" value="NAD(P)-bd_dom_sf"/>
</dbReference>
<keyword evidence="1" id="KW-0560">Oxidoreductase</keyword>
<dbReference type="AlphaFoldDB" id="A0A8J3I0W0"/>
<dbReference type="Proteomes" id="UP000612362">
    <property type="component" value="Unassembled WGS sequence"/>
</dbReference>
<evidence type="ECO:0000256" key="1">
    <source>
        <dbReference type="ARBA" id="ARBA00023002"/>
    </source>
</evidence>